<feature type="region of interest" description="Disordered" evidence="1">
    <location>
        <begin position="231"/>
        <end position="258"/>
    </location>
</feature>
<feature type="region of interest" description="Disordered" evidence="1">
    <location>
        <begin position="292"/>
        <end position="387"/>
    </location>
</feature>
<feature type="region of interest" description="Disordered" evidence="1">
    <location>
        <begin position="68"/>
        <end position="123"/>
    </location>
</feature>
<evidence type="ECO:0000313" key="2">
    <source>
        <dbReference type="EMBL" id="KAF9519957.1"/>
    </source>
</evidence>
<name>A0A9P6B9W0_9AGAM</name>
<feature type="compositionally biased region" description="Basic and acidic residues" evidence="1">
    <location>
        <begin position="231"/>
        <end position="254"/>
    </location>
</feature>
<dbReference type="OrthoDB" id="3064354at2759"/>
<comment type="caution">
    <text evidence="2">The sequence shown here is derived from an EMBL/GenBank/DDBJ whole genome shotgun (WGS) entry which is preliminary data.</text>
</comment>
<feature type="compositionally biased region" description="Basic and acidic residues" evidence="1">
    <location>
        <begin position="308"/>
        <end position="322"/>
    </location>
</feature>
<dbReference type="Proteomes" id="UP000886523">
    <property type="component" value="Unassembled WGS sequence"/>
</dbReference>
<evidence type="ECO:0000313" key="3">
    <source>
        <dbReference type="Proteomes" id="UP000886523"/>
    </source>
</evidence>
<feature type="compositionally biased region" description="Low complexity" evidence="1">
    <location>
        <begin position="372"/>
        <end position="387"/>
    </location>
</feature>
<feature type="compositionally biased region" description="Polar residues" evidence="1">
    <location>
        <begin position="68"/>
        <end position="82"/>
    </location>
</feature>
<protein>
    <submittedName>
        <fullName evidence="2">Uncharacterized protein</fullName>
    </submittedName>
</protein>
<sequence length="387" mass="42961">MTFADKVDTYIKEHNHGLSKTNFMTIYLDARDEAFVSSTIHKAFCKCGINPFNLDVFSEVDFAPSQATSTIGSSHLPTTFPSSEEWDHESAGKDTDSDVDDDTELPSNSHEHNDTPTNLSTFMSSATSHIPMSILHNITTHLSKNNLVAIACELHDRNTEAQAAAEMANAHAIILGRQYTELQKQVNAKMNAPEISCQSFSTNARVLNTTEALEEIAAEKEAAVLEAERKEIEKQERERKAKEARDMKERKKELAQQAWAEKAHLAQVAKEAKAAERTAAKEAKLRAKAEIAAARATGKTVTRRKRKVSEIEKGDKDKENKGSRGGSPPKQQHTQSPQPVVSSPQQSILQHSPHHQPQPRPRPRPRWGQADSSSTEFHTESSSSWPL</sequence>
<dbReference type="EMBL" id="MU128915">
    <property type="protein sequence ID" value="KAF9519957.1"/>
    <property type="molecule type" value="Genomic_DNA"/>
</dbReference>
<feature type="compositionally biased region" description="Low complexity" evidence="1">
    <location>
        <begin position="335"/>
        <end position="351"/>
    </location>
</feature>
<organism evidence="2 3">
    <name type="scientific">Hydnum rufescens UP504</name>
    <dbReference type="NCBI Taxonomy" id="1448309"/>
    <lineage>
        <taxon>Eukaryota</taxon>
        <taxon>Fungi</taxon>
        <taxon>Dikarya</taxon>
        <taxon>Basidiomycota</taxon>
        <taxon>Agaricomycotina</taxon>
        <taxon>Agaricomycetes</taxon>
        <taxon>Cantharellales</taxon>
        <taxon>Hydnaceae</taxon>
        <taxon>Hydnum</taxon>
    </lineage>
</organism>
<keyword evidence="3" id="KW-1185">Reference proteome</keyword>
<gene>
    <name evidence="2" type="ORF">BS47DRAFT_1387887</name>
</gene>
<proteinExistence type="predicted"/>
<dbReference type="AlphaFoldDB" id="A0A9P6B9W0"/>
<accession>A0A9P6B9W0</accession>
<evidence type="ECO:0000256" key="1">
    <source>
        <dbReference type="SAM" id="MobiDB-lite"/>
    </source>
</evidence>
<reference evidence="2" key="1">
    <citation type="journal article" date="2020" name="Nat. Commun.">
        <title>Large-scale genome sequencing of mycorrhizal fungi provides insights into the early evolution of symbiotic traits.</title>
        <authorList>
            <person name="Miyauchi S."/>
            <person name="Kiss E."/>
            <person name="Kuo A."/>
            <person name="Drula E."/>
            <person name="Kohler A."/>
            <person name="Sanchez-Garcia M."/>
            <person name="Morin E."/>
            <person name="Andreopoulos B."/>
            <person name="Barry K.W."/>
            <person name="Bonito G."/>
            <person name="Buee M."/>
            <person name="Carver A."/>
            <person name="Chen C."/>
            <person name="Cichocki N."/>
            <person name="Clum A."/>
            <person name="Culley D."/>
            <person name="Crous P.W."/>
            <person name="Fauchery L."/>
            <person name="Girlanda M."/>
            <person name="Hayes R.D."/>
            <person name="Keri Z."/>
            <person name="LaButti K."/>
            <person name="Lipzen A."/>
            <person name="Lombard V."/>
            <person name="Magnuson J."/>
            <person name="Maillard F."/>
            <person name="Murat C."/>
            <person name="Nolan M."/>
            <person name="Ohm R.A."/>
            <person name="Pangilinan J."/>
            <person name="Pereira M.F."/>
            <person name="Perotto S."/>
            <person name="Peter M."/>
            <person name="Pfister S."/>
            <person name="Riley R."/>
            <person name="Sitrit Y."/>
            <person name="Stielow J.B."/>
            <person name="Szollosi G."/>
            <person name="Zifcakova L."/>
            <person name="Stursova M."/>
            <person name="Spatafora J.W."/>
            <person name="Tedersoo L."/>
            <person name="Vaario L.M."/>
            <person name="Yamada A."/>
            <person name="Yan M."/>
            <person name="Wang P."/>
            <person name="Xu J."/>
            <person name="Bruns T."/>
            <person name="Baldrian P."/>
            <person name="Vilgalys R."/>
            <person name="Dunand C."/>
            <person name="Henrissat B."/>
            <person name="Grigoriev I.V."/>
            <person name="Hibbett D."/>
            <person name="Nagy L.G."/>
            <person name="Martin F.M."/>
        </authorList>
    </citation>
    <scope>NUCLEOTIDE SEQUENCE</scope>
    <source>
        <strain evidence="2">UP504</strain>
    </source>
</reference>